<evidence type="ECO:0000313" key="1">
    <source>
        <dbReference type="EMBL" id="KAJ3557244.1"/>
    </source>
</evidence>
<protein>
    <submittedName>
        <fullName evidence="1">Uncharacterized protein</fullName>
    </submittedName>
</protein>
<comment type="caution">
    <text evidence="1">The sequence shown here is derived from an EMBL/GenBank/DDBJ whole genome shotgun (WGS) entry which is preliminary data.</text>
</comment>
<organism evidence="1 2">
    <name type="scientific">Phlebia brevispora</name>
    <dbReference type="NCBI Taxonomy" id="194682"/>
    <lineage>
        <taxon>Eukaryota</taxon>
        <taxon>Fungi</taxon>
        <taxon>Dikarya</taxon>
        <taxon>Basidiomycota</taxon>
        <taxon>Agaricomycotina</taxon>
        <taxon>Agaricomycetes</taxon>
        <taxon>Polyporales</taxon>
        <taxon>Meruliaceae</taxon>
        <taxon>Phlebia</taxon>
    </lineage>
</organism>
<dbReference type="Proteomes" id="UP001148662">
    <property type="component" value="Unassembled WGS sequence"/>
</dbReference>
<sequence length="535" mass="60255">MAFFSILRTLCLLALVLVLLKMIMFIMKLRELRRLMPAGPAGWPLLGNILQVGRLQWVQFAKWKEQYGPVFSLNFAGQPVIVLNDFAVVAEFLDRRSSIYSSRPRLIMAAEILLGGLAFPIMPYGDLWRRMRRGAHEGFVGRASIAYQSLQEKESVLLAFHMLRDPHSWDNHLRRSSASTVLCAVYGWSSIDTSRDHIVDRINHIMHRIAQACLPDWMAKWKRDGKAFFETHNAFFEDLLQEVDSKMKEGTYEPCFAANLIEDERKRQGLSDRELAWLAGMMFGAGAETTAASLAVFILAMVLHPSAVKRAQAQIDKVVGRERLPTFADRARLPYIDAIVKEVLRWGPVTPLGVPRQSIQDDRYEDHFIPKGTLVLVNIWAVNRDPEHYPDYADFRPERHLDDSGELVDPTPGIHTQGHLSYGAGRRHVSISNSLSSHLDFLWLNTGARICVGKDVANQALFMDFATLLWAFNIMKAKDENGEPITPSLSDCVDEGLVFRPVPFKCSITPRFGEVGDLVRSATATYVGTNGIASS</sequence>
<keyword evidence="2" id="KW-1185">Reference proteome</keyword>
<reference evidence="1" key="1">
    <citation type="submission" date="2022-07" db="EMBL/GenBank/DDBJ databases">
        <title>Genome Sequence of Phlebia brevispora.</title>
        <authorList>
            <person name="Buettner E."/>
        </authorList>
    </citation>
    <scope>NUCLEOTIDE SEQUENCE</scope>
    <source>
        <strain evidence="1">MPL23</strain>
    </source>
</reference>
<gene>
    <name evidence="1" type="ORF">NM688_g1574</name>
</gene>
<accession>A0ACC1TB48</accession>
<proteinExistence type="predicted"/>
<evidence type="ECO:0000313" key="2">
    <source>
        <dbReference type="Proteomes" id="UP001148662"/>
    </source>
</evidence>
<name>A0ACC1TB48_9APHY</name>
<dbReference type="EMBL" id="JANHOG010000174">
    <property type="protein sequence ID" value="KAJ3557244.1"/>
    <property type="molecule type" value="Genomic_DNA"/>
</dbReference>